<gene>
    <name evidence="7" type="primary">LOC114469726</name>
</gene>
<dbReference type="InterPro" id="IPR032402">
    <property type="entry name" value="AbLIM_anchor"/>
</dbReference>
<evidence type="ECO:0000313" key="7">
    <source>
        <dbReference type="Ensembl" id="ENSGWIP00000022263.1"/>
    </source>
</evidence>
<reference evidence="7" key="3">
    <citation type="submission" date="2025-09" db="UniProtKB">
        <authorList>
            <consortium name="Ensembl"/>
        </authorList>
    </citation>
    <scope>IDENTIFICATION</scope>
</reference>
<dbReference type="PROSITE" id="PS51089">
    <property type="entry name" value="HP"/>
    <property type="match status" value="1"/>
</dbReference>
<keyword evidence="2" id="KW-0963">Cytoplasm</keyword>
<dbReference type="GO" id="GO:0005886">
    <property type="term" value="C:plasma membrane"/>
    <property type="evidence" value="ECO:0007669"/>
    <property type="project" value="TreeGrafter"/>
</dbReference>
<dbReference type="Gene3D" id="1.10.950.10">
    <property type="entry name" value="Villin headpiece domain"/>
    <property type="match status" value="1"/>
</dbReference>
<comment type="subcellular location">
    <subcellularLocation>
        <location evidence="1">Cytoplasm</location>
    </subcellularLocation>
</comment>
<reference evidence="7" key="1">
    <citation type="submission" date="2020-06" db="EMBL/GenBank/DDBJ databases">
        <authorList>
            <consortium name="Wellcome Sanger Institute Data Sharing"/>
        </authorList>
    </citation>
    <scope>NUCLEOTIDE SEQUENCE [LARGE SCALE GENOMIC DNA]</scope>
</reference>
<dbReference type="AlphaFoldDB" id="A0A8C5EJ45"/>
<evidence type="ECO:0000256" key="4">
    <source>
        <dbReference type="ARBA" id="ARBA00022737"/>
    </source>
</evidence>
<sequence length="392" mass="43904">MPKVNTLSLLFDGQPQQRLCQLAHTSPGSVLALRKSTPGSPAAIVARLKDGVIGYKALAALPREKAILDIERPDLMMYEPHYSYSPLQVRSSPGSSQTSRTHSTLTPTTPTTPNAINTTNAQSTHTGAKQHFHRPENGSNIYKKPPIYRQVVGSSAVPQGKHLEDLIIEFSKFPAAQRPDPNQPSKIETEHWPCPPSVAVIEKESRKKERTGEDEEDEEDKLWDLRVLRKQELNKIQSNLGKIILKEELESSAAPLRRKTRSLPDKDVLTESSLSSGSTSKAPYFPASSGSILCRSAEEPAAGSMFVCQNGEILKERGTSLPSVLEHKVYPYHLLVLTQHGRRRLPPDVDRTRLESYLSQQEFFSVFGMSLQDFRTLSQWRRNELKKKFGLF</sequence>
<evidence type="ECO:0000256" key="3">
    <source>
        <dbReference type="ARBA" id="ARBA00022553"/>
    </source>
</evidence>
<dbReference type="GO" id="GO:0030032">
    <property type="term" value="P:lamellipodium assembly"/>
    <property type="evidence" value="ECO:0007669"/>
    <property type="project" value="TreeGrafter"/>
</dbReference>
<feature type="region of interest" description="Disordered" evidence="5">
    <location>
        <begin position="86"/>
        <end position="143"/>
    </location>
</feature>
<dbReference type="GO" id="GO:0005737">
    <property type="term" value="C:cytoplasm"/>
    <property type="evidence" value="ECO:0007669"/>
    <property type="project" value="UniProtKB-SubCell"/>
</dbReference>
<proteinExistence type="predicted"/>
<evidence type="ECO:0000256" key="5">
    <source>
        <dbReference type="SAM" id="MobiDB-lite"/>
    </source>
</evidence>
<evidence type="ECO:0000259" key="6">
    <source>
        <dbReference type="PROSITE" id="PS51089"/>
    </source>
</evidence>
<name>A0A8C5EJ45_GOUWI</name>
<dbReference type="PANTHER" id="PTHR24213:SF17">
    <property type="entry name" value="DEMATIN"/>
    <property type="match status" value="1"/>
</dbReference>
<organism evidence="7 8">
    <name type="scientific">Gouania willdenowi</name>
    <name type="common">Blunt-snouted clingfish</name>
    <name type="synonym">Lepadogaster willdenowi</name>
    <dbReference type="NCBI Taxonomy" id="441366"/>
    <lineage>
        <taxon>Eukaryota</taxon>
        <taxon>Metazoa</taxon>
        <taxon>Chordata</taxon>
        <taxon>Craniata</taxon>
        <taxon>Vertebrata</taxon>
        <taxon>Euteleostomi</taxon>
        <taxon>Actinopterygii</taxon>
        <taxon>Neopterygii</taxon>
        <taxon>Teleostei</taxon>
        <taxon>Neoteleostei</taxon>
        <taxon>Acanthomorphata</taxon>
        <taxon>Ovalentaria</taxon>
        <taxon>Blenniimorphae</taxon>
        <taxon>Blenniiformes</taxon>
        <taxon>Gobiesocoidei</taxon>
        <taxon>Gobiesocidae</taxon>
        <taxon>Gobiesocinae</taxon>
        <taxon>Gouania</taxon>
    </lineage>
</organism>
<dbReference type="InterPro" id="IPR051618">
    <property type="entry name" value="Actin-binding_LIM"/>
</dbReference>
<accession>A0A8C5EJ45</accession>
<feature type="compositionally biased region" description="Low complexity" evidence="5">
    <location>
        <begin position="270"/>
        <end position="280"/>
    </location>
</feature>
<dbReference type="SUPFAM" id="SSF47050">
    <property type="entry name" value="VHP, Villin headpiece domain"/>
    <property type="match status" value="1"/>
</dbReference>
<dbReference type="GO" id="GO:0051015">
    <property type="term" value="F:actin filament binding"/>
    <property type="evidence" value="ECO:0007669"/>
    <property type="project" value="TreeGrafter"/>
</dbReference>
<dbReference type="SMART" id="SM00153">
    <property type="entry name" value="VHP"/>
    <property type="match status" value="1"/>
</dbReference>
<dbReference type="InterPro" id="IPR036886">
    <property type="entry name" value="Villin_headpiece_dom_sf"/>
</dbReference>
<protein>
    <submittedName>
        <fullName evidence="7">Dematin-like</fullName>
    </submittedName>
</protein>
<evidence type="ECO:0000313" key="8">
    <source>
        <dbReference type="Proteomes" id="UP000694680"/>
    </source>
</evidence>
<dbReference type="Ensembl" id="ENSGWIT00000024399.1">
    <property type="protein sequence ID" value="ENSGWIP00000022263.1"/>
    <property type="gene ID" value="ENSGWIG00000011947.1"/>
</dbReference>
<dbReference type="InterPro" id="IPR003128">
    <property type="entry name" value="Villin_headpiece"/>
</dbReference>
<reference evidence="7" key="2">
    <citation type="submission" date="2025-08" db="UniProtKB">
        <authorList>
            <consortium name="Ensembl"/>
        </authorList>
    </citation>
    <scope>IDENTIFICATION</scope>
</reference>
<keyword evidence="4" id="KW-0677">Repeat</keyword>
<feature type="compositionally biased region" description="Polar residues" evidence="5">
    <location>
        <begin position="86"/>
        <end position="97"/>
    </location>
</feature>
<dbReference type="Proteomes" id="UP000694680">
    <property type="component" value="Chromosome 9"/>
</dbReference>
<evidence type="ECO:0000256" key="1">
    <source>
        <dbReference type="ARBA" id="ARBA00004496"/>
    </source>
</evidence>
<dbReference type="GO" id="GO:0015629">
    <property type="term" value="C:actin cytoskeleton"/>
    <property type="evidence" value="ECO:0007669"/>
    <property type="project" value="TreeGrafter"/>
</dbReference>
<dbReference type="Pfam" id="PF16182">
    <property type="entry name" value="AbLIM_anchor"/>
    <property type="match status" value="2"/>
</dbReference>
<keyword evidence="3" id="KW-0597">Phosphoprotein</keyword>
<dbReference type="Pfam" id="PF02209">
    <property type="entry name" value="VHP"/>
    <property type="match status" value="1"/>
</dbReference>
<feature type="region of interest" description="Disordered" evidence="5">
    <location>
        <begin position="254"/>
        <end position="282"/>
    </location>
</feature>
<dbReference type="PANTHER" id="PTHR24213">
    <property type="entry name" value="ACTIN-BINDING LIM PROTEIN"/>
    <property type="match status" value="1"/>
</dbReference>
<keyword evidence="8" id="KW-1185">Reference proteome</keyword>
<evidence type="ECO:0000256" key="2">
    <source>
        <dbReference type="ARBA" id="ARBA00022490"/>
    </source>
</evidence>
<dbReference type="GO" id="GO:0051017">
    <property type="term" value="P:actin filament bundle assembly"/>
    <property type="evidence" value="ECO:0007669"/>
    <property type="project" value="TreeGrafter"/>
</dbReference>
<feature type="domain" description="HP" evidence="6">
    <location>
        <begin position="324"/>
        <end position="392"/>
    </location>
</feature>
<feature type="compositionally biased region" description="Low complexity" evidence="5">
    <location>
        <begin position="98"/>
        <end position="120"/>
    </location>
</feature>